<reference evidence="1 2" key="1">
    <citation type="submission" date="2023-01" db="EMBL/GenBank/DDBJ databases">
        <authorList>
            <person name="Whitehead M."/>
        </authorList>
    </citation>
    <scope>NUCLEOTIDE SEQUENCE [LARGE SCALE GENOMIC DNA]</scope>
</reference>
<proteinExistence type="predicted"/>
<dbReference type="Proteomes" id="UP001160148">
    <property type="component" value="Unassembled WGS sequence"/>
</dbReference>
<evidence type="ECO:0008006" key="3">
    <source>
        <dbReference type="Google" id="ProtNLM"/>
    </source>
</evidence>
<organism evidence="1 2">
    <name type="scientific">Macrosiphum euphorbiae</name>
    <name type="common">potato aphid</name>
    <dbReference type="NCBI Taxonomy" id="13131"/>
    <lineage>
        <taxon>Eukaryota</taxon>
        <taxon>Metazoa</taxon>
        <taxon>Ecdysozoa</taxon>
        <taxon>Arthropoda</taxon>
        <taxon>Hexapoda</taxon>
        <taxon>Insecta</taxon>
        <taxon>Pterygota</taxon>
        <taxon>Neoptera</taxon>
        <taxon>Paraneoptera</taxon>
        <taxon>Hemiptera</taxon>
        <taxon>Sternorrhyncha</taxon>
        <taxon>Aphidomorpha</taxon>
        <taxon>Aphidoidea</taxon>
        <taxon>Aphididae</taxon>
        <taxon>Macrosiphini</taxon>
        <taxon>Macrosiphum</taxon>
    </lineage>
</organism>
<sequence length="91" mass="10451">MYLRLPLISKNYILNKVVKEPLYNNCLKCKYYVIEALQFNLIKSDGSLSYITAGLNLGLKIKLFLWFVDQLQGIVRNGTTQKSTNGYLDLT</sequence>
<comment type="caution">
    <text evidence="1">The sequence shown here is derived from an EMBL/GenBank/DDBJ whole genome shotgun (WGS) entry which is preliminary data.</text>
</comment>
<name>A0AAV0X4B4_9HEMI</name>
<keyword evidence="2" id="KW-1185">Reference proteome</keyword>
<dbReference type="Gene3D" id="1.25.40.420">
    <property type="match status" value="1"/>
</dbReference>
<protein>
    <recommendedName>
        <fullName evidence="3">LAGLIDADG homing endonuclease</fullName>
    </recommendedName>
</protein>
<dbReference type="AlphaFoldDB" id="A0AAV0X4B4"/>
<accession>A0AAV0X4B4</accession>
<evidence type="ECO:0000313" key="2">
    <source>
        <dbReference type="Proteomes" id="UP001160148"/>
    </source>
</evidence>
<dbReference type="EMBL" id="CARXXK010000003">
    <property type="protein sequence ID" value="CAI6363115.1"/>
    <property type="molecule type" value="Genomic_DNA"/>
</dbReference>
<gene>
    <name evidence="1" type="ORF">MEUPH1_LOCUS18111</name>
</gene>
<evidence type="ECO:0000313" key="1">
    <source>
        <dbReference type="EMBL" id="CAI6363115.1"/>
    </source>
</evidence>